<evidence type="ECO:0000313" key="9">
    <source>
        <dbReference type="Proteomes" id="UP000602510"/>
    </source>
</evidence>
<dbReference type="Pfam" id="PF01130">
    <property type="entry name" value="CD36"/>
    <property type="match status" value="1"/>
</dbReference>
<dbReference type="GO" id="GO:0016020">
    <property type="term" value="C:membrane"/>
    <property type="evidence" value="ECO:0007669"/>
    <property type="project" value="UniProtKB-SubCell"/>
</dbReference>
<keyword evidence="4 7" id="KW-1133">Transmembrane helix</keyword>
<evidence type="ECO:0000256" key="2">
    <source>
        <dbReference type="ARBA" id="ARBA00010532"/>
    </source>
</evidence>
<feature type="transmembrane region" description="Helical" evidence="7">
    <location>
        <begin position="2482"/>
        <end position="2505"/>
    </location>
</feature>
<keyword evidence="9" id="KW-1185">Reference proteome</keyword>
<evidence type="ECO:0000256" key="6">
    <source>
        <dbReference type="ARBA" id="ARBA00023180"/>
    </source>
</evidence>
<dbReference type="PANTHER" id="PTHR11923:SF51">
    <property type="entry name" value="LYSOSOME MEMBRANE PROTEIN 2"/>
    <property type="match status" value="1"/>
</dbReference>
<organism evidence="8 9">
    <name type="scientific">Phytophthora infestans</name>
    <name type="common">Potato late blight agent</name>
    <name type="synonym">Botrytis infestans</name>
    <dbReference type="NCBI Taxonomy" id="4787"/>
    <lineage>
        <taxon>Eukaryota</taxon>
        <taxon>Sar</taxon>
        <taxon>Stramenopiles</taxon>
        <taxon>Oomycota</taxon>
        <taxon>Peronosporomycetes</taxon>
        <taxon>Peronosporales</taxon>
        <taxon>Peronosporaceae</taxon>
        <taxon>Phytophthora</taxon>
    </lineage>
</organism>
<evidence type="ECO:0000256" key="5">
    <source>
        <dbReference type="ARBA" id="ARBA00023136"/>
    </source>
</evidence>
<keyword evidence="5 7" id="KW-0472">Membrane</keyword>
<comment type="subcellular location">
    <subcellularLocation>
        <location evidence="1">Membrane</location>
    </subcellularLocation>
</comment>
<dbReference type="InterPro" id="IPR002159">
    <property type="entry name" value="CD36_fam"/>
</dbReference>
<gene>
    <name evidence="8" type="ORF">GN244_ATG04749</name>
</gene>
<comment type="similarity">
    <text evidence="2">Belongs to the CD36 family.</text>
</comment>
<name>A0A833SZL5_PHYIN</name>
<dbReference type="Proteomes" id="UP000602510">
    <property type="component" value="Unassembled WGS sequence"/>
</dbReference>
<protein>
    <submittedName>
        <fullName evidence="8">CD36 family</fullName>
    </submittedName>
</protein>
<dbReference type="GO" id="GO:0005737">
    <property type="term" value="C:cytoplasm"/>
    <property type="evidence" value="ECO:0007669"/>
    <property type="project" value="TreeGrafter"/>
</dbReference>
<evidence type="ECO:0000256" key="7">
    <source>
        <dbReference type="SAM" id="Phobius"/>
    </source>
</evidence>
<keyword evidence="6" id="KW-0325">Glycoprotein</keyword>
<evidence type="ECO:0000256" key="3">
    <source>
        <dbReference type="ARBA" id="ARBA00022692"/>
    </source>
</evidence>
<accession>A0A833SZL5</accession>
<dbReference type="GO" id="GO:0005044">
    <property type="term" value="F:scavenger receptor activity"/>
    <property type="evidence" value="ECO:0007669"/>
    <property type="project" value="TreeGrafter"/>
</dbReference>
<proteinExistence type="inferred from homology"/>
<keyword evidence="3 7" id="KW-0812">Transmembrane</keyword>
<evidence type="ECO:0000256" key="4">
    <source>
        <dbReference type="ARBA" id="ARBA00022989"/>
    </source>
</evidence>
<dbReference type="PANTHER" id="PTHR11923">
    <property type="entry name" value="SCAVENGER RECEPTOR CLASS B TYPE-1 SR-B1"/>
    <property type="match status" value="1"/>
</dbReference>
<evidence type="ECO:0000256" key="1">
    <source>
        <dbReference type="ARBA" id="ARBA00004370"/>
    </source>
</evidence>
<evidence type="ECO:0000313" key="8">
    <source>
        <dbReference type="EMBL" id="KAF4042943.1"/>
    </source>
</evidence>
<reference evidence="8" key="1">
    <citation type="submission" date="2020-04" db="EMBL/GenBank/DDBJ databases">
        <title>Hybrid Assembly of Korean Phytophthora infestans isolates.</title>
        <authorList>
            <person name="Prokchorchik M."/>
            <person name="Lee Y."/>
            <person name="Seo J."/>
            <person name="Cho J.-H."/>
            <person name="Park Y.-E."/>
            <person name="Jang D.-C."/>
            <person name="Im J.-S."/>
            <person name="Choi J.-G."/>
            <person name="Park H.-J."/>
            <person name="Lee G.-B."/>
            <person name="Lee Y.-G."/>
            <person name="Hong S.-Y."/>
            <person name="Cho K."/>
            <person name="Sohn K.H."/>
        </authorList>
    </citation>
    <scope>NUCLEOTIDE SEQUENCE</scope>
    <source>
        <strain evidence="8">KR_1_A1</strain>
    </source>
</reference>
<comment type="caution">
    <text evidence="8">The sequence shown here is derived from an EMBL/GenBank/DDBJ whole genome shotgun (WGS) entry which is preliminary data.</text>
</comment>
<dbReference type="EMBL" id="WSZM01000094">
    <property type="protein sequence ID" value="KAF4042943.1"/>
    <property type="molecule type" value="Genomic_DNA"/>
</dbReference>
<sequence>MFGVGLALALVACGVVFIVLGFHVQEAERKAQAALLFKWMPKPTAAETSAAFLNYSTFIFAMDAPEFTSFYLWNLTNAEDLLAGGGTIQPKLAQVGPYTYEKRTRKLNVSFHTIEDEAYDSDSYSAVSYQVASTYHFSAERSTGSESDLVVTLNASYVRHLTKLHAQTGRTERFLAAEFAHAHIRDYVRHLQSDFVAATKLRALRALLPEMMARVKREGMAAVINRQRRRVGDANLPAALVRMHAVARTEQIPVMLRDVYRDQTDVALPSLLTKQFGLARRQAVPRVLSNMLNRLHVEAVPALLGRQIETQQTNFVPRTLASLNIKMQRVAFPYVLQENEIVARDVATNQATIDNAKLAVINLWRQQGSSPTDLDAWIDDSPTNQERTGFELLPATSSLELSLEAATLLLGSRPSNLRFSLVDYDPVQTAADGLDGPQTTATGFAIWKALNETAIDCVIEGVNNDVALAADYLTREQLMAIRDYIIVWAQSGIVQRDRQRYWRNAFAKRTISSDRSDPEVDLDLERVGIQAGFSLQPLSTSSGGTTVSADVAQQVWNSSSTNFSFVDPAGFTKWLGIVDGSTTASTSGLLAGVTGITSAEVSAILTWIKALLDDGFIRRRALRHWADGTCTTVMHLTRHNGCLRYDLEPNTDGLQLGFEMNPEAVAELGSGISENARNVLWDVTEGVSFLRPVHSSDTKYYAGWVRAIRTSNYARLIDDSQQLTTLAVTGVSAQAIGRWLRSWAHNELYKFTVYYWWLRSTCWPRVELSETQVGSATVTTGELECKETSTEQEQSTAATSANVSPFFTDVRTYQVTEVTCTTTGPTFTKTQTIYTRQARVFSCDMVSTSLADDQDGGTVGFELAPMAQNDAERISLAAAISLWNPVNELSFRNTQGYEKWVRLATHISEGTNVVAAETQAVADAVNDAIARTCEDSMKGGGSSSGVFNVTLIDTSCTQVTRAHVTKIAAWAKEQSSSQWVKNSLLDQWRRGGAGELDIEPYRDGLQSGLELTTGCETTLFSLSASECSAITSGNGAQYEVPREALDLWDATHAASILSTKGYALWEALAVAVAGNDGTSKDSAQKEIAKLCSSSWEIWMERVFQWLQRWKSNEHLERDVLGHWLYARCPTTPTTDTISEPAPQTSTVSSCTESYTYTLSPGLDEIQRSASRPVSFFNANITQEAALIQPTKTVDVTEVWTKCVALTPSSFTQTVRTRQSRKKYQVCNLLSVLATPDVDLSKVAPMNVVFELNQTTPVDISIEAAQVIWDAQSDFSLLASDSFFKKWYPAIDRSTALLTVQSDLDTLADSSTPSDLSVVQDYIVQWENSDAAALSVCSLWISTNVASVDVDVHQIGDQRGFELYRNGFYKGAVNSLTLPTLAQAKKLWNTASVYSIVKRDVAVDDAGLPTGFRAWEEMYEGMDYEAEHLVAQYSLTEQVIQPATMAHTLNEQERAQLLAAMVAETSLSEAQIRGVARWLFHWATDDSLRDFVLFQWATGDTFRGDSELRLDFGSHLERLYSFPVTSEMSRDYFTAASPVLADASSVTQETMGCCDHWILTEPCESNSLVSDQRDCPINRATADLSVLALSFLKHALGLVVDNLLVIAKWYREVPDSSLFFQVYQLNEWSASRTAASEDPLAFGYDLAFVLPWNTAIARSVSVYDLVANVAYVGAGKTEKTVGECGNSLSLLYTLWDVSNPSSFLHPTGVLSWLSYARGEIDEAELIGSTNPSAKVTKDQQLADSTVSCLCQIVGHWLQSWSSHPSARLFIEEFWIAPLTQGSGSIAHLLPSATDMAKAFPLSKLKPDGQVNAPVFASTTEWWVAAARILLDVSESVALTNPGKGFAMWTTLLVDCFSADRVGGGCKALTKSSQYQASETQAIKVLSRSLQGRMVAVSSTLSGVSDDVLLAYTVSMIQEQIVPWLIALLDHKVLEKYILERVRLANDDTDNTIAPLTFVDLAAIQFVNGSVTGANYSVRDGSTGRLLLNDSGSRSERFPLEEFVFDAQNGVVVQQTSTFLPGFAELRSFCTESCQDRQFLYDHDIECRFGTDYTLLMSDARNLWTAFGYDDNTLWSWPKLNISGSALESGVPPPSALPKTTRRALLLDAFLAQPFETIERCVAVMETVVEAFDSDWSAQEKQLICVDRTGEADVGPNAVYLQLPGLQSMYDKPVSFVRDLQSYLRYVATKFGYEPNILGLPPRPARKKGSLSSSLAYPTGGYFAASMISQILFASPPSEEGQSSGKTPLWANSTATERGASMFELVAALEDNAALYRKGKSVVGRLLAVDSSTLMNAWGESVELSGVRVTDGSQFTTAVLTGHGENSAKSVEFPPQKLYFYWGYARRVAQISFDSITTRFGASTMRYVMNWTLLPSGLPSGIVSSSALTSPSLNMSFLYDDLPLTLQSSSSSNASSSVFDVDLQTGVVVHRRLVWQLTAHIGDRHVLDACLAVGWLPMVWIEEEAGMSATATMTNLSPFTAKTLSLLGFAGGACVIAVGCLLGYISIHRARLIRLLSIVPETLTVNGGGAETRATKDLEDIDSEGVDVVDASTEVIVNRTEMLVTKINSVVSKVLLKVKKKLSVSIQRPSERSAAYRDYTRRRLPPSRNCASRRRQGTRVRRCEVEIQPETDDVGLDASIRFLQSRIASLERSTLLRDSATLLWRANSSAVALDLTREYFLQFVHGYDSEDSERSATTSRFTASVFRPDILCRDFQGLQAYMDQWEKYTTFHRKLTFRLNTARWVDPNEDDPRCAVTVYQW</sequence>